<dbReference type="Proteomes" id="UP000000503">
    <property type="component" value="Chromosome"/>
</dbReference>
<organism evidence="1 2">
    <name type="scientific">Gracilinema caldarium (strain ATCC 51460 / DSM 7334 / H1)</name>
    <name type="common">Treponema caldarium</name>
    <dbReference type="NCBI Taxonomy" id="744872"/>
    <lineage>
        <taxon>Bacteria</taxon>
        <taxon>Pseudomonadati</taxon>
        <taxon>Spirochaetota</taxon>
        <taxon>Spirochaetia</taxon>
        <taxon>Spirochaetales</taxon>
        <taxon>Breznakiellaceae</taxon>
        <taxon>Gracilinema</taxon>
    </lineage>
</organism>
<keyword evidence="2" id="KW-1185">Reference proteome</keyword>
<dbReference type="KEGG" id="scd:Spica_0425"/>
<protein>
    <submittedName>
        <fullName evidence="1">Uncharacterized protein</fullName>
    </submittedName>
</protein>
<dbReference type="EMBL" id="CP002868">
    <property type="protein sequence ID" value="AEJ18589.1"/>
    <property type="molecule type" value="Genomic_DNA"/>
</dbReference>
<accession>F8EYL2</accession>
<reference evidence="2" key="1">
    <citation type="journal article" date="2013" name="Stand. Genomic Sci.">
        <title>Genome sequence of the thermophilic fresh-water bacterium Spirochaeta caldaria type strain (H1(T)), reclassification of Spirochaeta caldaria, Spirochaeta stenostrepta, and Spirochaeta zuelzerae in the genus Treponema as Treponema caldaria comb. nov., Treponema stenostrepta comb. nov., and Treponema zuelzerae comb. nov., and emendation of the genus Treponema.</title>
        <authorList>
            <person name="Abt B."/>
            <person name="Goker M."/>
            <person name="Scheuner C."/>
            <person name="Han C."/>
            <person name="Lu M."/>
            <person name="Misra M."/>
            <person name="Lapidus A."/>
            <person name="Nolan M."/>
            <person name="Lucas S."/>
            <person name="Hammon N."/>
            <person name="Deshpande S."/>
            <person name="Cheng J.F."/>
            <person name="Tapia R."/>
            <person name="Goodwin L.A."/>
            <person name="Pitluck S."/>
            <person name="Liolios K."/>
            <person name="Pagani I."/>
            <person name="Ivanova N."/>
            <person name="Mavromatis K."/>
            <person name="Mikhailova N."/>
            <person name="Huntemann M."/>
            <person name="Pati A."/>
            <person name="Chen A."/>
            <person name="Palaniappan K."/>
            <person name="Land M."/>
            <person name="Hauser L."/>
            <person name="Jeffries C.D."/>
            <person name="Rohde M."/>
            <person name="Spring S."/>
            <person name="Gronow S."/>
            <person name="Detter J.C."/>
            <person name="Bristow J."/>
            <person name="Eisen J.A."/>
            <person name="Markowitz V."/>
            <person name="Hugenholtz P."/>
            <person name="Kyrpides N.C."/>
            <person name="Woyke T."/>
            <person name="Klenk H.P."/>
        </authorList>
    </citation>
    <scope>NUCLEOTIDE SEQUENCE</scope>
    <source>
        <strain evidence="2">ATCC 51460 / DSM 7334 / H1</strain>
    </source>
</reference>
<dbReference type="HOGENOM" id="CLU_2453105_0_0_12"/>
<dbReference type="SUPFAM" id="SSF143011">
    <property type="entry name" value="RelE-like"/>
    <property type="match status" value="1"/>
</dbReference>
<dbReference type="OrthoDB" id="370972at2"/>
<dbReference type="InterPro" id="IPR035093">
    <property type="entry name" value="RelE/ParE_toxin_dom_sf"/>
</dbReference>
<dbReference type="eggNOG" id="COG2026">
    <property type="taxonomic scope" value="Bacteria"/>
</dbReference>
<name>F8EYL2_GRAC1</name>
<dbReference type="STRING" id="744872.Spica_0425"/>
<dbReference type="RefSeq" id="WP_013967901.1">
    <property type="nucleotide sequence ID" value="NC_015732.1"/>
</dbReference>
<evidence type="ECO:0000313" key="1">
    <source>
        <dbReference type="EMBL" id="AEJ18589.1"/>
    </source>
</evidence>
<dbReference type="AlphaFoldDB" id="F8EYL2"/>
<gene>
    <name evidence="1" type="ordered locus">Spica_0425</name>
</gene>
<sequence length="91" mass="11238">MVRYLEEVLKRIKKGQIPKEIFVHFNNAFMSLDLTKDLSLFDIKQLKIAEEKNRVYHRLRKGKYRAIFYIQEEDIFVITIDKREEIYKKWQ</sequence>
<evidence type="ECO:0000313" key="2">
    <source>
        <dbReference type="Proteomes" id="UP000000503"/>
    </source>
</evidence>
<dbReference type="Gene3D" id="3.30.2310.20">
    <property type="entry name" value="RelE-like"/>
    <property type="match status" value="1"/>
</dbReference>
<proteinExistence type="predicted"/>